<comment type="caution">
    <text evidence="8">The sequence shown here is derived from an EMBL/GenBank/DDBJ whole genome shotgun (WGS) entry which is preliminary data.</text>
</comment>
<evidence type="ECO:0000256" key="3">
    <source>
        <dbReference type="ARBA" id="ARBA00023055"/>
    </source>
</evidence>
<name>A0ABP1S573_9HEXA</name>
<organism evidence="8 9">
    <name type="scientific">Orchesella dallaii</name>
    <dbReference type="NCBI Taxonomy" id="48710"/>
    <lineage>
        <taxon>Eukaryota</taxon>
        <taxon>Metazoa</taxon>
        <taxon>Ecdysozoa</taxon>
        <taxon>Arthropoda</taxon>
        <taxon>Hexapoda</taxon>
        <taxon>Collembola</taxon>
        <taxon>Entomobryomorpha</taxon>
        <taxon>Entomobryoidea</taxon>
        <taxon>Orchesellidae</taxon>
        <taxon>Orchesellinae</taxon>
        <taxon>Orchesella</taxon>
    </lineage>
</organism>
<keyword evidence="9" id="KW-1185">Reference proteome</keyword>
<feature type="region of interest" description="Disordered" evidence="4">
    <location>
        <begin position="1084"/>
        <end position="1106"/>
    </location>
</feature>
<feature type="region of interest" description="Disordered" evidence="4">
    <location>
        <begin position="773"/>
        <end position="826"/>
    </location>
</feature>
<dbReference type="Proteomes" id="UP001642540">
    <property type="component" value="Unassembled WGS sequence"/>
</dbReference>
<accession>A0ABP1S573</accession>
<proteinExistence type="inferred from homology"/>
<dbReference type="InterPro" id="IPR056747">
    <property type="entry name" value="VPS13-like_M"/>
</dbReference>
<dbReference type="CDD" id="cd23453">
    <property type="entry name" value="beta-trefoil_Ricin_VPS13D"/>
    <property type="match status" value="1"/>
</dbReference>
<dbReference type="EMBL" id="CAXLJM020000160">
    <property type="protein sequence ID" value="CAL8143780.1"/>
    <property type="molecule type" value="Genomic_DNA"/>
</dbReference>
<feature type="domain" description="VPS13-like middle region" evidence="6">
    <location>
        <begin position="2058"/>
        <end position="2855"/>
    </location>
</feature>
<evidence type="ECO:0000313" key="8">
    <source>
        <dbReference type="EMBL" id="CAL8143780.1"/>
    </source>
</evidence>
<dbReference type="PANTHER" id="PTHR16166">
    <property type="entry name" value="VACUOLAR PROTEIN SORTING-ASSOCIATED PROTEIN VPS13"/>
    <property type="match status" value="1"/>
</dbReference>
<dbReference type="Pfam" id="PF12624">
    <property type="entry name" value="VPS13_N"/>
    <property type="match status" value="1"/>
</dbReference>
<evidence type="ECO:0000313" key="9">
    <source>
        <dbReference type="Proteomes" id="UP001642540"/>
    </source>
</evidence>
<evidence type="ECO:0000256" key="4">
    <source>
        <dbReference type="SAM" id="MobiDB-lite"/>
    </source>
</evidence>
<dbReference type="InterPro" id="IPR026854">
    <property type="entry name" value="VPS13_N"/>
</dbReference>
<feature type="region of interest" description="Disordered" evidence="4">
    <location>
        <begin position="1851"/>
        <end position="1871"/>
    </location>
</feature>
<dbReference type="InterPro" id="IPR026847">
    <property type="entry name" value="VPS13"/>
</dbReference>
<dbReference type="Pfam" id="PF25033">
    <property type="entry name" value="VPS13_M"/>
    <property type="match status" value="1"/>
</dbReference>
<protein>
    <recommendedName>
        <fullName evidence="10">Vacuolar protein sorting-associated protein 13D</fullName>
    </recommendedName>
</protein>
<feature type="region of interest" description="Disordered" evidence="4">
    <location>
        <begin position="421"/>
        <end position="452"/>
    </location>
</feature>
<reference evidence="8 9" key="1">
    <citation type="submission" date="2024-08" db="EMBL/GenBank/DDBJ databases">
        <authorList>
            <person name="Cucini C."/>
            <person name="Frati F."/>
        </authorList>
    </citation>
    <scope>NUCLEOTIDE SEQUENCE [LARGE SCALE GENOMIC DNA]</scope>
</reference>
<feature type="domain" description="Chorein N-terminal" evidence="5">
    <location>
        <begin position="1"/>
        <end position="1237"/>
    </location>
</feature>
<evidence type="ECO:0000259" key="5">
    <source>
        <dbReference type="Pfam" id="PF12624"/>
    </source>
</evidence>
<dbReference type="PANTHER" id="PTHR16166:SF141">
    <property type="entry name" value="INTERMEMBRANE LIPID TRANSFER PROTEIN VPS13D"/>
    <property type="match status" value="1"/>
</dbReference>
<sequence length="4369" mass="487808">MWETFISWYINTYLGKYVENLNSQQLSFALGQGELELENVPLKKNIFRSWGLPVEVKSSVVGRIKIEFNLFKYLRNEPVLISIEDVYVVAGPLNLSEWDPVEEELIAHDAKMDSLDSHEARWKAQFDIASNESSYYSSLYFSSMRIGASIVTKVVENLQLNVRNVHIRFEEASGIPGKVIAFGVTLEGLTAQSCDSSWNALSSSTGSTSECSFKTLQLNKFGVYCDTRGEPYSNLSPAELKIHMSKMLVINHEYLLCPVSAEARIAKNNATTSLSSSSKPRFDVHLVLDKVPLQLTDSQYRNTLRSYKSFMRLQRHCRLRHYRPFGSVKDNVADWWLYGIRAVLTLKGYKRRRQLKTWEEVLQRARDNVAYVKAYEEHLTGELISSEVRQLKDRVESDLHYDEIIELREIVMMQMEERGYVGGSASTPSKEKTSASEHVPLETSSQTTDSSVQPSRYGVVSWLFPSWTVQPSENGGSIVAESSRQLALPASTQSDGLASPAARQSESELDEAILGDVKAFGRDALLARFSFKLDKGVVSLLKKSLPFLEFDFTGVQVDAALKPRTGSHKFQMTLSTVSLKDCRTKQLIVTPHHIPGGKYPQHLPSLSPRPKEAKESLFSLIYEKKPHKKAGHKISMTTRPLDLILNPELYEDLQKFFHFKDTDEDLNIHQSRYEMMKQKTKEEFRIYWERLVDQQTTSNTSGVSNWEIYLDISAPQIIIFGYKPPAEKSRHPNVRSQMRSDNRHQAINAKSSSASGGSFVVIDLGRFRFTNVKNDDGIASPEPSISNRDNETENSLTDDEDEEFMTPCSSPLPEPQDASYVTSPGPSIVGNSEDLRRISLDNGMPGDTLETFYAKLYKNYSLEITDILVIVVDARSSKDVNWRAASCKNTSSMHLVDKFSVDVQLERRLVYSEDPMWPALTVIATLPKLTFHVNESKVNTVRSVIGAYFASKSSAMNESRADLSFLNQSVTNLPEVDPVVAAQTENDALNNKLQSESRRSSSRLLVAQFTVQHVSVDIQSRDRNIAELQILGTRTIVSKRSENTEITFVIQSLLLADAVQTFGPDFQLLLASHKHVCMDTVSGSLRDSEPTSPMSPQPPASPLPHMSQKMAASLTMPSQLHEALLASLRSKWKKQTHTLDSHSPLLETDALITADLTLTSKDEDMAILHVQFNNLDVIANQETWVEIFQFIQKLNPPSSEDMKPDNDMEAMQSSDSDMAKSSQKLQANFEFRRLNVLLLRGVVGKDGDECARKIATATASDSKINLVLNNNMLTAEGSLGGLQMLNLTPEGQHHQRVVSVGQDPLIDPTYQPFVLGDELPTQGLPGSTESALTFHYEKHVNKHQAKSPPKLVLRMASVIYTHCPVFLVDLKKCISQFQEPLTTKLKSAAAQIALGLVRQDAIHSLNFRSSSNSLSGSLERLDFEEEHILNYQEASKSSKTSLRLDIVLDSPVIVLPRNRSSPEVLVANLGQINIVGNNQIDGSILFPHSSNLEIDEQCDDDAIKYNIFVCDISLYSLNLSDRWKMVDSLKMTYPSANSTTLMRAQELYQCDHSSAIPILHNTVIHLTVSYIDECSPGGQAANGEYGDTPDFHGTSSQLHIQGRVISSLKVSLTPKQYAQVLDSLGNIASNEDDLETNEVSVTERRVNWQKEVGHLKGRMKEPLPLPSPTHYADDSLPIKTAFEISELIVELALPVQAHLLPKGDDVDTPHLSLSCSELTFHCDKRSHRMEMDICLKALKLEDTSVTLDSPRRVLASSKPGSKQQPQQKLTSASVFHIGSGHISKSCPDLQATQPVLITESPSLNNPMGIRFESSSLPDELDPGMILYGRYHPVGAAFKPLKPVRRRRASTRRTKQEAETNQQFCPVTPPPSPRPEDAFWDNLVHIKMIMIDQKSPDFITKYAGTHKHTRVDFNILEVLLTPETFACLRQFFTDASKYGQPSPPPHSNTYAGGDNYGMSTSHPSANLEFLEQQRNSETIINVRALMVKLARTTGTLAEAEVNDVHCELKSRGINYFGVDGRLGSLEVRDISAYAGLYPLKFVFQGEQALDFDYVRVGSDAKFRLKMSSIVCVHTNRFYTEFSSLWSSLFGSSSTEGESPVLDEDRGNRTMSTESVSDSVKVLLDIQAGAPVIVLPYSATSERLLIVDLGHLSVKNKFIEEAPDMVLNITSIDLIEMDLYSGFLQSIDSEEESATNERFWKLHHGTAVIKTSGTPSFLKKKCALNLKMRRYFTGVTPDSQAVTFIQGTLSTVHCTVNSDKYKLVRGLLQYNIGEPIEMEHVVAIPNRESNARIGNAIKSRLDLGIELELVNVILEVLKDEDYHLSRIDFLKSKFTFQSNSDGTKDVDLASQEILICDIRKDDVPASMKQQDGNVKYTKNCFKNILQQSGIYSSSQANHAAPHHSSFQPKVPLQAEIHYRQTQRGTNVTIVLNNMRLMLILDWWMEVLAFLSQKITAPKPHPHQRGLYEKSNTAKQRNISPVLERSKEMSAPVTVSAGIVTKRAPVLDIPESTFELKMNVSSCELVLVEDPAVWDSNAIILKSTAMLGYRPHLERPISCSLLECELFSCILGLESDTALSILDPTNIQIELVRQACAESQGILDATLSMSSTAKILKLQSPNLNLRLSYYDMKMFIKFLERFSKEAKIHFQKRSKANAMDQGYDSFESHIEDTDGTGIYDFRFSVNDDSLTSTQSNREEFGSMTSNSVGPLIIPDSSPSDSTNGSTICGIEVKCNFLSLCVIDDCRDADVPLLEVGVQSLELTQNCTDNCGSAECVLSGDYYNRALSGWEPFVEQWKCTISWQKNLIGKLGAYSPNSEFPSKAPELEVSIHSRKTLDVNITSTLLNLYRTVSSNWTEDYQQQKSDKRRAPFVPFALRNETGSPLWFRAVLSENDVVIRERVKPLDEFSDRTGWMQVNHLAVQPFSFEGRVKLRHRNTHQLRTHQLTVRVDGWQEVTPVSVDKVGTYFRIANPVMQRRFGLYTELPPTRLVFEVSLEGSAQKLVTVRSALQVKNSLPDPVELKLENTIVYPSFERAQTGGSYVAKIEPGKVYPIPLHSVWAHMWVRPLIPDGALSSQYSYCTKALLVTNQDSQISGLRECTSVTSEEQQCYRFCVAVKRDDFPADDEQIIPQNTLPSLAQLMSTSKGANLVTLKSPLRISNSLPHELTFEIRTKGIFGHIAPGKDFEMTNVDTSEQFEIVFTTETFSQTSPLTVNPSVNSVAARLKMLDAQKRIIFMTARVRRGEGGMVTIALCCPFWIINKSGLPIVCKQEGASAEAAGQFQEHEVGRMVTPLLFSFADQETSEAMSLRVGNGFHKGSKPYWCRAFLCQNGTRVRKLAVSHSNNRPESVYTVGVEVKSGSGRYRDTKLVVISPRFVVDNRSSRRVQISQRVYATSFYDAAAQATHLTLTPDCNLPFHWPRLDRDQLLCIKLVDIENGLWSGGFPIDNVDSFHVNIRDRDGNCTFLRVEIVLQGSTYFIILNDTEQLPPPFRIDNLAFVPITFHQACVGEERLKLTAKTESSLPYALDEPTQPAHITLEAPGGTSVIVNMDALGSTACITYENFFYIALTATFPPEEEGNVIVGIGMEALNLVLEVPTGTTKVTLAKKEPGKLLQLWRVNADGLIEHEGSRALGDPKQTEPSGSRLVLDIAGSAPQPSQCVALMLRRPDKRRASTQHWEFTSDGRLKLSMYANMYVQAKDGFGLSGMSYEVESQESNGASWKLWSDVVLGPPQPVCYIRTASGIHAEQAVCRQKLRGGSGKLHLEVLTDGPTRVIRVNDEDIPPRIHLFRHTFESSNYNTAPKFRVKIDLKNGLGISVVSCNPREELVYCKLSCMMVEWTESKESQIVKAAVENLQIDNQLNESEKSAVMYVTASERFETVEDLSAYEPQPALRLGWESMKSKLNAHVFKYWELEVRPLSVVLEERLLLKFCNWLDVGQNTQSFDGLRESDFEVQKAFTNTASLTAKRFYFGMLKIILNQVRLSVLTSSKLPPELAVVKRRLGLTLIRFEDAIVDLDAFIKYHPFETFEFLLAMVIKHYRDELMSQAAVILGSTDFLGNPLGFVNDVSVGISGLIYEGSMVSLMKNVTHGISNSAAKVTGSLGEVLGGRTILDDKHEEERRRIKEDHSGNSSEHLYAGLKGFGHGFIGGLTSIAAQSYEGLSNDGVSGLLTGIGKGLVGTVTKPAVGILDLASGAASAIRDSSQTSSRLIPPRVRPTRVVVGNGGLLPQYSEMAARGQEMLYDVNDRNYKELFIGCESLKSGHNHDLRIMISSEAITVFKPGKGYPTLLKVPLSDLMECRIAELNERGYENNPYIEFVRQIRDAQAGGPCRPQVMCESESVAKRVVQQVNYAKVLYEELRHSQKENPSSNSDE</sequence>
<feature type="domain" description="Vacuolar protein sorting-associated protein 13 VPS13 adaptor binding" evidence="7">
    <location>
        <begin position="2938"/>
        <end position="3528"/>
    </location>
</feature>
<feature type="compositionally biased region" description="Pro residues" evidence="4">
    <location>
        <begin position="1093"/>
        <end position="1102"/>
    </location>
</feature>
<evidence type="ECO:0000259" key="6">
    <source>
        <dbReference type="Pfam" id="PF25033"/>
    </source>
</evidence>
<feature type="compositionally biased region" description="Polar residues" evidence="4">
    <location>
        <begin position="442"/>
        <end position="452"/>
    </location>
</feature>
<dbReference type="PROSITE" id="PS50231">
    <property type="entry name" value="RICIN_B_LECTIN"/>
    <property type="match status" value="1"/>
</dbReference>
<feature type="region of interest" description="Disordered" evidence="4">
    <location>
        <begin position="1936"/>
        <end position="1956"/>
    </location>
</feature>
<keyword evidence="2" id="KW-0813">Transport</keyword>
<comment type="similarity">
    <text evidence="1">Belongs to the VPS13 family.</text>
</comment>
<keyword evidence="3" id="KW-0445">Lipid transport</keyword>
<evidence type="ECO:0008006" key="10">
    <source>
        <dbReference type="Google" id="ProtNLM"/>
    </source>
</evidence>
<evidence type="ECO:0000256" key="2">
    <source>
        <dbReference type="ARBA" id="ARBA00022448"/>
    </source>
</evidence>
<dbReference type="Pfam" id="PF25036">
    <property type="entry name" value="VPS13_VAB"/>
    <property type="match status" value="1"/>
</dbReference>
<evidence type="ECO:0000259" key="7">
    <source>
        <dbReference type="Pfam" id="PF25036"/>
    </source>
</evidence>
<gene>
    <name evidence="8" type="ORF">ODALV1_LOCUS29890</name>
</gene>
<evidence type="ECO:0000256" key="1">
    <source>
        <dbReference type="ARBA" id="ARBA00006545"/>
    </source>
</evidence>
<dbReference type="InterPro" id="IPR009543">
    <property type="entry name" value="VPS13_VAB"/>
</dbReference>